<sequence length="85" mass="8966">MEVRAEVCKSAQCPATASSGAGAWPGQASPLTVLIPIHKPQALIKRPQLNPNRPHQEQKAVRGGPAKPLRVLVSESLHLLFGATG</sequence>
<evidence type="ECO:0000256" key="1">
    <source>
        <dbReference type="SAM" id="MobiDB-lite"/>
    </source>
</evidence>
<dbReference type="Proteomes" id="UP001066276">
    <property type="component" value="Chromosome 5"/>
</dbReference>
<dbReference type="AlphaFoldDB" id="A0AAV7S267"/>
<feature type="region of interest" description="Disordered" evidence="1">
    <location>
        <begin position="47"/>
        <end position="67"/>
    </location>
</feature>
<organism evidence="2 3">
    <name type="scientific">Pleurodeles waltl</name>
    <name type="common">Iberian ribbed newt</name>
    <dbReference type="NCBI Taxonomy" id="8319"/>
    <lineage>
        <taxon>Eukaryota</taxon>
        <taxon>Metazoa</taxon>
        <taxon>Chordata</taxon>
        <taxon>Craniata</taxon>
        <taxon>Vertebrata</taxon>
        <taxon>Euteleostomi</taxon>
        <taxon>Amphibia</taxon>
        <taxon>Batrachia</taxon>
        <taxon>Caudata</taxon>
        <taxon>Salamandroidea</taxon>
        <taxon>Salamandridae</taxon>
        <taxon>Pleurodelinae</taxon>
        <taxon>Pleurodeles</taxon>
    </lineage>
</organism>
<evidence type="ECO:0000313" key="2">
    <source>
        <dbReference type="EMBL" id="KAJ1157348.1"/>
    </source>
</evidence>
<evidence type="ECO:0000313" key="3">
    <source>
        <dbReference type="Proteomes" id="UP001066276"/>
    </source>
</evidence>
<reference evidence="2" key="1">
    <citation type="journal article" date="2022" name="bioRxiv">
        <title>Sequencing and chromosome-scale assembly of the giantPleurodeles waltlgenome.</title>
        <authorList>
            <person name="Brown T."/>
            <person name="Elewa A."/>
            <person name="Iarovenko S."/>
            <person name="Subramanian E."/>
            <person name="Araus A.J."/>
            <person name="Petzold A."/>
            <person name="Susuki M."/>
            <person name="Suzuki K.-i.T."/>
            <person name="Hayashi T."/>
            <person name="Toyoda A."/>
            <person name="Oliveira C."/>
            <person name="Osipova E."/>
            <person name="Leigh N.D."/>
            <person name="Simon A."/>
            <person name="Yun M.H."/>
        </authorList>
    </citation>
    <scope>NUCLEOTIDE SEQUENCE</scope>
    <source>
        <strain evidence="2">20211129_DDA</strain>
        <tissue evidence="2">Liver</tissue>
    </source>
</reference>
<dbReference type="EMBL" id="JANPWB010000009">
    <property type="protein sequence ID" value="KAJ1157348.1"/>
    <property type="molecule type" value="Genomic_DNA"/>
</dbReference>
<keyword evidence="3" id="KW-1185">Reference proteome</keyword>
<accession>A0AAV7S267</accession>
<name>A0AAV7S267_PLEWA</name>
<gene>
    <name evidence="2" type="ORF">NDU88_010062</name>
</gene>
<protein>
    <submittedName>
        <fullName evidence="2">Uncharacterized protein</fullName>
    </submittedName>
</protein>
<proteinExistence type="predicted"/>
<comment type="caution">
    <text evidence="2">The sequence shown here is derived from an EMBL/GenBank/DDBJ whole genome shotgun (WGS) entry which is preliminary data.</text>
</comment>